<reference evidence="2 3" key="1">
    <citation type="journal article" date="2016" name="Mol. Biol. Evol.">
        <title>Comparative Genomics of Early-Diverging Mushroom-Forming Fungi Provides Insights into the Origins of Lignocellulose Decay Capabilities.</title>
        <authorList>
            <person name="Nagy L.G."/>
            <person name="Riley R."/>
            <person name="Tritt A."/>
            <person name="Adam C."/>
            <person name="Daum C."/>
            <person name="Floudas D."/>
            <person name="Sun H."/>
            <person name="Yadav J.S."/>
            <person name="Pangilinan J."/>
            <person name="Larsson K.H."/>
            <person name="Matsuura K."/>
            <person name="Barry K."/>
            <person name="Labutti K."/>
            <person name="Kuo R."/>
            <person name="Ohm R.A."/>
            <person name="Bhattacharya S.S."/>
            <person name="Shirouzu T."/>
            <person name="Yoshinaga Y."/>
            <person name="Martin F.M."/>
            <person name="Grigoriev I.V."/>
            <person name="Hibbett D.S."/>
        </authorList>
    </citation>
    <scope>NUCLEOTIDE SEQUENCE [LARGE SCALE GENOMIC DNA]</scope>
    <source>
        <strain evidence="2 3">L-15889</strain>
    </source>
</reference>
<keyword evidence="3" id="KW-1185">Reference proteome</keyword>
<dbReference type="PROSITE" id="PS00061">
    <property type="entry name" value="ADH_SHORT"/>
    <property type="match status" value="1"/>
</dbReference>
<evidence type="ECO:0000256" key="1">
    <source>
        <dbReference type="ARBA" id="ARBA00022857"/>
    </source>
</evidence>
<gene>
    <name evidence="2" type="ORF">DAEQUDRAFT_720268</name>
</gene>
<evidence type="ECO:0000313" key="3">
    <source>
        <dbReference type="Proteomes" id="UP000076727"/>
    </source>
</evidence>
<dbReference type="GO" id="GO:0016616">
    <property type="term" value="F:oxidoreductase activity, acting on the CH-OH group of donors, NAD or NADP as acceptor"/>
    <property type="evidence" value="ECO:0007669"/>
    <property type="project" value="TreeGrafter"/>
</dbReference>
<evidence type="ECO:0000313" key="2">
    <source>
        <dbReference type="EMBL" id="KZT75055.1"/>
    </source>
</evidence>
<dbReference type="PANTHER" id="PTHR45458">
    <property type="entry name" value="SHORT-CHAIN DEHYDROGENASE/REDUCTASE SDR"/>
    <property type="match status" value="1"/>
</dbReference>
<dbReference type="OrthoDB" id="9876299at2759"/>
<sequence>MPSYAITGAARGIGYEFVRQLSAQPGNVVFGLIRSKSTAGNLFELAKNASNIHVLQADVADSQAVKEAAAEVAKITGGTLDCLINNAAFLEVEHRNYTFDTYPEEYLAQDMNKSFEVNVLGVIYTTNAFLPLIQQGSMKKVLTLSSGMGDLDGVREIGINSAGPYSVSKAAVNMVMVKYAARFKDEGIVFLTISPGLVNTLQGPPSPAIVQELSLLTKLLKKVYPNWSGKPLEPEESVRLQLEILERATIKDSGAFVSHHGNKQWV</sequence>
<dbReference type="AlphaFoldDB" id="A0A165UKM4"/>
<dbReference type="SUPFAM" id="SSF51735">
    <property type="entry name" value="NAD(P)-binding Rossmann-fold domains"/>
    <property type="match status" value="1"/>
</dbReference>
<dbReference type="InterPro" id="IPR002347">
    <property type="entry name" value="SDR_fam"/>
</dbReference>
<dbReference type="CDD" id="cd05325">
    <property type="entry name" value="carb_red_sniffer_like_SDR_c"/>
    <property type="match status" value="1"/>
</dbReference>
<accession>A0A165UKM4</accession>
<dbReference type="InterPro" id="IPR020904">
    <property type="entry name" value="Sc_DH/Rdtase_CS"/>
</dbReference>
<dbReference type="InterPro" id="IPR036291">
    <property type="entry name" value="NAD(P)-bd_dom_sf"/>
</dbReference>
<keyword evidence="1" id="KW-0521">NADP</keyword>
<dbReference type="PRINTS" id="PR00081">
    <property type="entry name" value="GDHRDH"/>
</dbReference>
<name>A0A165UKM4_9APHY</name>
<dbReference type="Proteomes" id="UP000076727">
    <property type="component" value="Unassembled WGS sequence"/>
</dbReference>
<dbReference type="Pfam" id="PF00106">
    <property type="entry name" value="adh_short"/>
    <property type="match status" value="1"/>
</dbReference>
<dbReference type="InterPro" id="IPR052184">
    <property type="entry name" value="SDR_enzymes"/>
</dbReference>
<dbReference type="EMBL" id="KV429032">
    <property type="protein sequence ID" value="KZT75055.1"/>
    <property type="molecule type" value="Genomic_DNA"/>
</dbReference>
<dbReference type="Gene3D" id="3.40.50.720">
    <property type="entry name" value="NAD(P)-binding Rossmann-like Domain"/>
    <property type="match status" value="1"/>
</dbReference>
<proteinExistence type="predicted"/>
<dbReference type="PANTHER" id="PTHR45458:SF3">
    <property type="entry name" value="CHAIN DEHYDROGENASE (ATSC), PUTATIVE-RELATED"/>
    <property type="match status" value="1"/>
</dbReference>
<protein>
    <submittedName>
        <fullName evidence="2">NAD(P)-binding protein</fullName>
    </submittedName>
</protein>
<organism evidence="2 3">
    <name type="scientific">Daedalea quercina L-15889</name>
    <dbReference type="NCBI Taxonomy" id="1314783"/>
    <lineage>
        <taxon>Eukaryota</taxon>
        <taxon>Fungi</taxon>
        <taxon>Dikarya</taxon>
        <taxon>Basidiomycota</taxon>
        <taxon>Agaricomycotina</taxon>
        <taxon>Agaricomycetes</taxon>
        <taxon>Polyporales</taxon>
        <taxon>Fomitopsis</taxon>
    </lineage>
</organism>